<dbReference type="RefSeq" id="WP_345425519.1">
    <property type="nucleotide sequence ID" value="NZ_AP031496.1"/>
</dbReference>
<dbReference type="Gene3D" id="3.40.190.10">
    <property type="entry name" value="Periplasmic binding protein-like II"/>
    <property type="match status" value="2"/>
</dbReference>
<dbReference type="Proteomes" id="UP001409585">
    <property type="component" value="Unassembled WGS sequence"/>
</dbReference>
<gene>
    <name evidence="6" type="ORF">GCM10025791_35300</name>
</gene>
<evidence type="ECO:0000256" key="2">
    <source>
        <dbReference type="ARBA" id="ARBA00023015"/>
    </source>
</evidence>
<evidence type="ECO:0000313" key="6">
    <source>
        <dbReference type="EMBL" id="GAA4951693.1"/>
    </source>
</evidence>
<keyword evidence="3" id="KW-0238">DNA-binding</keyword>
<dbReference type="SUPFAM" id="SSF53850">
    <property type="entry name" value="Periplasmic binding protein-like II"/>
    <property type="match status" value="1"/>
</dbReference>
<dbReference type="Gene3D" id="1.10.10.10">
    <property type="entry name" value="Winged helix-like DNA-binding domain superfamily/Winged helix DNA-binding domain"/>
    <property type="match status" value="1"/>
</dbReference>
<keyword evidence="7" id="KW-1185">Reference proteome</keyword>
<comment type="similarity">
    <text evidence="1">Belongs to the LysR transcriptional regulatory family.</text>
</comment>
<keyword evidence="4" id="KW-0804">Transcription</keyword>
<organism evidence="6 7">
    <name type="scientific">Halioxenophilus aromaticivorans</name>
    <dbReference type="NCBI Taxonomy" id="1306992"/>
    <lineage>
        <taxon>Bacteria</taxon>
        <taxon>Pseudomonadati</taxon>
        <taxon>Pseudomonadota</taxon>
        <taxon>Gammaproteobacteria</taxon>
        <taxon>Alteromonadales</taxon>
        <taxon>Alteromonadaceae</taxon>
        <taxon>Halioxenophilus</taxon>
    </lineage>
</organism>
<reference evidence="7" key="1">
    <citation type="journal article" date="2019" name="Int. J. Syst. Evol. Microbiol.">
        <title>The Global Catalogue of Microorganisms (GCM) 10K type strain sequencing project: providing services to taxonomists for standard genome sequencing and annotation.</title>
        <authorList>
            <consortium name="The Broad Institute Genomics Platform"/>
            <consortium name="The Broad Institute Genome Sequencing Center for Infectious Disease"/>
            <person name="Wu L."/>
            <person name="Ma J."/>
        </authorList>
    </citation>
    <scope>NUCLEOTIDE SEQUENCE [LARGE SCALE GENOMIC DNA]</scope>
    <source>
        <strain evidence="7">JCM 19134</strain>
    </source>
</reference>
<dbReference type="CDD" id="cd08417">
    <property type="entry name" value="PBP2_Nitroaromatics_like"/>
    <property type="match status" value="1"/>
</dbReference>
<dbReference type="SUPFAM" id="SSF46785">
    <property type="entry name" value="Winged helix' DNA-binding domain"/>
    <property type="match status" value="1"/>
</dbReference>
<dbReference type="PROSITE" id="PS50931">
    <property type="entry name" value="HTH_LYSR"/>
    <property type="match status" value="1"/>
</dbReference>
<dbReference type="InterPro" id="IPR000847">
    <property type="entry name" value="LysR_HTH_N"/>
</dbReference>
<dbReference type="InterPro" id="IPR005119">
    <property type="entry name" value="LysR_subst-bd"/>
</dbReference>
<evidence type="ECO:0000256" key="4">
    <source>
        <dbReference type="ARBA" id="ARBA00023163"/>
    </source>
</evidence>
<sequence length="301" mass="33425">MRLDKLDLNLFVVFDALYQDRSVTRAAERLHLTQPAVSNALARLRQQFDDQLFVRSPSGMLPTPVAEGIIQDVRKALALLGRSLTNNAKFDPANASKTLRVGIHDSLAPMVLPVIAQELHHKAPSIDLHSYYRDRANAVEALKSGDLDVLLDSPAVNAKELRQQPLGESHYVVAMRKGHSLAKRKLDVEAFIKSKHVHVSSRAKGRGQVDIALNALGLKRSISARMQQHQPAADITANSDALWTTPLILLKGTTLIHKPLPFEVPPLSWNLYWHLSAEEDPASQWLRKTIANACSTLLQQH</sequence>
<evidence type="ECO:0000256" key="1">
    <source>
        <dbReference type="ARBA" id="ARBA00009437"/>
    </source>
</evidence>
<dbReference type="PRINTS" id="PR00039">
    <property type="entry name" value="HTHLYSR"/>
</dbReference>
<dbReference type="AlphaFoldDB" id="A0AAV3U6D3"/>
<dbReference type="InterPro" id="IPR036390">
    <property type="entry name" value="WH_DNA-bd_sf"/>
</dbReference>
<dbReference type="InterPro" id="IPR037402">
    <property type="entry name" value="YidZ_PBP2"/>
</dbReference>
<dbReference type="Pfam" id="PF03466">
    <property type="entry name" value="LysR_substrate"/>
    <property type="match status" value="1"/>
</dbReference>
<dbReference type="Pfam" id="PF00126">
    <property type="entry name" value="HTH_1"/>
    <property type="match status" value="1"/>
</dbReference>
<dbReference type="GO" id="GO:0003700">
    <property type="term" value="F:DNA-binding transcription factor activity"/>
    <property type="evidence" value="ECO:0007669"/>
    <property type="project" value="InterPro"/>
</dbReference>
<dbReference type="GO" id="GO:0003677">
    <property type="term" value="F:DNA binding"/>
    <property type="evidence" value="ECO:0007669"/>
    <property type="project" value="UniProtKB-KW"/>
</dbReference>
<dbReference type="InterPro" id="IPR050389">
    <property type="entry name" value="LysR-type_TF"/>
</dbReference>
<protein>
    <submittedName>
        <fullName evidence="6">LysR family transcriptional regulator</fullName>
    </submittedName>
</protein>
<dbReference type="EMBL" id="BAABLX010000029">
    <property type="protein sequence ID" value="GAA4951693.1"/>
    <property type="molecule type" value="Genomic_DNA"/>
</dbReference>
<name>A0AAV3U6D3_9ALTE</name>
<evidence type="ECO:0000259" key="5">
    <source>
        <dbReference type="PROSITE" id="PS50931"/>
    </source>
</evidence>
<dbReference type="InterPro" id="IPR036388">
    <property type="entry name" value="WH-like_DNA-bd_sf"/>
</dbReference>
<proteinExistence type="inferred from homology"/>
<evidence type="ECO:0000313" key="7">
    <source>
        <dbReference type="Proteomes" id="UP001409585"/>
    </source>
</evidence>
<evidence type="ECO:0000256" key="3">
    <source>
        <dbReference type="ARBA" id="ARBA00023125"/>
    </source>
</evidence>
<accession>A0AAV3U6D3</accession>
<comment type="caution">
    <text evidence="6">The sequence shown here is derived from an EMBL/GenBank/DDBJ whole genome shotgun (WGS) entry which is preliminary data.</text>
</comment>
<feature type="domain" description="HTH lysR-type" evidence="5">
    <location>
        <begin position="6"/>
        <end position="63"/>
    </location>
</feature>
<dbReference type="PANTHER" id="PTHR30118:SF15">
    <property type="entry name" value="TRANSCRIPTIONAL REGULATORY PROTEIN"/>
    <property type="match status" value="1"/>
</dbReference>
<keyword evidence="2" id="KW-0805">Transcription regulation</keyword>
<dbReference type="PANTHER" id="PTHR30118">
    <property type="entry name" value="HTH-TYPE TRANSCRIPTIONAL REGULATOR LEUO-RELATED"/>
    <property type="match status" value="1"/>
</dbReference>